<gene>
    <name evidence="2" type="ORF">EJC51_28310</name>
</gene>
<sequence>MPTNSGIAPPADYRLLLPEGWFRVNIDPEQREASVSALVNRQFEGTDNAPHIKRQLREELLAQATAAFNAGGLELYLSLQQAGPLTIPASLLITLLPPTSGGKALTAESIAARLSADSDVAVSVVELSAGTAVRTRRMMGQPDRSAPPGVPGTPDEALPSVTLDYQLPVPATGAHLLLTFSTPLVQIADAMVELFDAVAASLRWTEGGSAHE</sequence>
<dbReference type="AlphaFoldDB" id="A0A3S9IGI6"/>
<proteinExistence type="predicted"/>
<keyword evidence="3" id="KW-1185">Reference proteome</keyword>
<reference evidence="2 3" key="1">
    <citation type="submission" date="2018-12" db="EMBL/GenBank/DDBJ databases">
        <authorList>
            <person name="Li K."/>
        </authorList>
    </citation>
    <scope>NUCLEOTIDE SEQUENCE [LARGE SCALE GENOMIC DNA]</scope>
    <source>
        <strain evidence="3">CR22</strain>
    </source>
</reference>
<evidence type="ECO:0000313" key="2">
    <source>
        <dbReference type="EMBL" id="AZP23469.1"/>
    </source>
</evidence>
<evidence type="ECO:0000256" key="1">
    <source>
        <dbReference type="SAM" id="MobiDB-lite"/>
    </source>
</evidence>
<dbReference type="KEGG" id="saqu:EJC51_28310"/>
<organism evidence="2 3">
    <name type="scientific">Streptomyces aquilus</name>
    <dbReference type="NCBI Taxonomy" id="2548456"/>
    <lineage>
        <taxon>Bacteria</taxon>
        <taxon>Bacillati</taxon>
        <taxon>Actinomycetota</taxon>
        <taxon>Actinomycetes</taxon>
        <taxon>Kitasatosporales</taxon>
        <taxon>Streptomycetaceae</taxon>
        <taxon>Streptomyces</taxon>
    </lineage>
</organism>
<dbReference type="Proteomes" id="UP000280197">
    <property type="component" value="Chromosome"/>
</dbReference>
<feature type="region of interest" description="Disordered" evidence="1">
    <location>
        <begin position="138"/>
        <end position="157"/>
    </location>
</feature>
<name>A0A3S9IGI6_9ACTN</name>
<protein>
    <submittedName>
        <fullName evidence="2">Uncharacterized protein</fullName>
    </submittedName>
</protein>
<dbReference type="EMBL" id="CP034463">
    <property type="protein sequence ID" value="AZP23469.1"/>
    <property type="molecule type" value="Genomic_DNA"/>
</dbReference>
<evidence type="ECO:0000313" key="3">
    <source>
        <dbReference type="Proteomes" id="UP000280197"/>
    </source>
</evidence>
<accession>A0A3S9IGI6</accession>